<keyword evidence="3" id="KW-0064">Aspartyl protease</keyword>
<evidence type="ECO:0000256" key="5">
    <source>
        <dbReference type="ARBA" id="ARBA00022842"/>
    </source>
</evidence>
<evidence type="ECO:0000256" key="2">
    <source>
        <dbReference type="ARBA" id="ARBA00022723"/>
    </source>
</evidence>
<comment type="caution">
    <text evidence="13">The sequence shown here is derived from an EMBL/GenBank/DDBJ whole genome shotgun (WGS) entry which is preliminary data.</text>
</comment>
<dbReference type="Gene3D" id="3.10.10.10">
    <property type="entry name" value="HIV Type 1 Reverse Transcriptase, subunit A, domain 1"/>
    <property type="match status" value="2"/>
</dbReference>
<dbReference type="FunFam" id="3.30.420.10:FF:000032">
    <property type="entry name" value="Retrovirus-related Pol polyprotein from transposon 297-like Protein"/>
    <property type="match status" value="1"/>
</dbReference>
<dbReference type="GO" id="GO:0003964">
    <property type="term" value="F:RNA-directed DNA polymerase activity"/>
    <property type="evidence" value="ECO:0007669"/>
    <property type="project" value="UniProtKB-KW"/>
</dbReference>
<keyword evidence="2" id="KW-0479">Metal-binding</keyword>
<keyword evidence="6" id="KW-0229">DNA integration</keyword>
<dbReference type="GO" id="GO:0006310">
    <property type="term" value="P:DNA recombination"/>
    <property type="evidence" value="ECO:0007669"/>
    <property type="project" value="UniProtKB-KW"/>
</dbReference>
<dbReference type="Pfam" id="PF17919">
    <property type="entry name" value="RT_RNaseH_2"/>
    <property type="match status" value="2"/>
</dbReference>
<dbReference type="InterPro" id="IPR036397">
    <property type="entry name" value="RNaseH_sf"/>
</dbReference>
<dbReference type="SUPFAM" id="SSF53098">
    <property type="entry name" value="Ribonuclease H-like"/>
    <property type="match status" value="2"/>
</dbReference>
<evidence type="ECO:0000256" key="11">
    <source>
        <dbReference type="ARBA" id="ARBA00023268"/>
    </source>
</evidence>
<evidence type="ECO:0000256" key="3">
    <source>
        <dbReference type="ARBA" id="ARBA00022750"/>
    </source>
</evidence>
<keyword evidence="5" id="KW-0460">Magnesium</keyword>
<dbReference type="InterPro" id="IPR050951">
    <property type="entry name" value="Retrovirus_Pol_polyprotein"/>
</dbReference>
<dbReference type="PANTHER" id="PTHR37984">
    <property type="entry name" value="PROTEIN CBG26694"/>
    <property type="match status" value="1"/>
</dbReference>
<evidence type="ECO:0000256" key="1">
    <source>
        <dbReference type="ARBA" id="ARBA00022670"/>
    </source>
</evidence>
<feature type="domain" description="Integrase catalytic" evidence="12">
    <location>
        <begin position="1166"/>
        <end position="1332"/>
    </location>
</feature>
<keyword evidence="8" id="KW-0239">DNA-directed DNA polymerase</keyword>
<keyword evidence="9" id="KW-0238">DNA-binding</keyword>
<keyword evidence="1" id="KW-0645">Protease</keyword>
<dbReference type="Gene3D" id="3.30.420.10">
    <property type="entry name" value="Ribonuclease H-like superfamily/Ribonuclease H"/>
    <property type="match status" value="2"/>
</dbReference>
<dbReference type="GO" id="GO:0004190">
    <property type="term" value="F:aspartic-type endopeptidase activity"/>
    <property type="evidence" value="ECO:0007669"/>
    <property type="project" value="UniProtKB-KW"/>
</dbReference>
<dbReference type="InterPro" id="IPR043128">
    <property type="entry name" value="Rev_trsase/Diguanyl_cyclase"/>
</dbReference>
<keyword evidence="10" id="KW-0233">DNA recombination</keyword>
<organism evidence="13">
    <name type="scientific">Tanacetum cinerariifolium</name>
    <name type="common">Dalmatian daisy</name>
    <name type="synonym">Chrysanthemum cinerariifolium</name>
    <dbReference type="NCBI Taxonomy" id="118510"/>
    <lineage>
        <taxon>Eukaryota</taxon>
        <taxon>Viridiplantae</taxon>
        <taxon>Streptophyta</taxon>
        <taxon>Embryophyta</taxon>
        <taxon>Tracheophyta</taxon>
        <taxon>Spermatophyta</taxon>
        <taxon>Magnoliopsida</taxon>
        <taxon>eudicotyledons</taxon>
        <taxon>Gunneridae</taxon>
        <taxon>Pentapetalae</taxon>
        <taxon>asterids</taxon>
        <taxon>campanulids</taxon>
        <taxon>Asterales</taxon>
        <taxon>Asteraceae</taxon>
        <taxon>Asteroideae</taxon>
        <taxon>Anthemideae</taxon>
        <taxon>Anthemidinae</taxon>
        <taxon>Tanacetum</taxon>
    </lineage>
</organism>
<dbReference type="PANTHER" id="PTHR37984:SF5">
    <property type="entry name" value="PROTEIN NYNRIN-LIKE"/>
    <property type="match status" value="1"/>
</dbReference>
<dbReference type="Gene3D" id="4.10.60.10">
    <property type="entry name" value="Zinc finger, CCHC-type"/>
    <property type="match status" value="1"/>
</dbReference>
<keyword evidence="11" id="KW-0511">Multifunctional enzyme</keyword>
<keyword evidence="7" id="KW-0695">RNA-directed DNA polymerase</keyword>
<dbReference type="InterPro" id="IPR001584">
    <property type="entry name" value="Integrase_cat-core"/>
</dbReference>
<keyword evidence="8" id="KW-0548">Nucleotidyltransferase</keyword>
<evidence type="ECO:0000259" key="12">
    <source>
        <dbReference type="PROSITE" id="PS50994"/>
    </source>
</evidence>
<dbReference type="SUPFAM" id="SSF56672">
    <property type="entry name" value="DNA/RNA polymerases"/>
    <property type="match status" value="3"/>
</dbReference>
<keyword evidence="8" id="KW-0808">Transferase</keyword>
<evidence type="ECO:0000256" key="10">
    <source>
        <dbReference type="ARBA" id="ARBA00023172"/>
    </source>
</evidence>
<dbReference type="PROSITE" id="PS50994">
    <property type="entry name" value="INTEGRASE"/>
    <property type="match status" value="2"/>
</dbReference>
<evidence type="ECO:0000313" key="13">
    <source>
        <dbReference type="EMBL" id="GEW61402.1"/>
    </source>
</evidence>
<evidence type="ECO:0000256" key="6">
    <source>
        <dbReference type="ARBA" id="ARBA00022908"/>
    </source>
</evidence>
<reference evidence="13" key="1">
    <citation type="journal article" date="2019" name="Sci. Rep.">
        <title>Draft genome of Tanacetum cinerariifolium, the natural source of mosquito coil.</title>
        <authorList>
            <person name="Yamashiro T."/>
            <person name="Shiraishi A."/>
            <person name="Satake H."/>
            <person name="Nakayama K."/>
        </authorList>
    </citation>
    <scope>NUCLEOTIDE SEQUENCE</scope>
</reference>
<evidence type="ECO:0000256" key="4">
    <source>
        <dbReference type="ARBA" id="ARBA00022801"/>
    </source>
</evidence>
<dbReference type="InterPro" id="IPR001878">
    <property type="entry name" value="Znf_CCHC"/>
</dbReference>
<dbReference type="GO" id="GO:0008270">
    <property type="term" value="F:zinc ion binding"/>
    <property type="evidence" value="ECO:0007669"/>
    <property type="project" value="InterPro"/>
</dbReference>
<dbReference type="Pfam" id="PF24626">
    <property type="entry name" value="SH3_Tf2-1"/>
    <property type="match status" value="1"/>
</dbReference>
<protein>
    <recommendedName>
        <fullName evidence="12">Integrase catalytic domain-containing protein</fullName>
    </recommendedName>
</protein>
<dbReference type="CDD" id="cd01647">
    <property type="entry name" value="RT_LTR"/>
    <property type="match status" value="1"/>
</dbReference>
<dbReference type="InterPro" id="IPR012337">
    <property type="entry name" value="RNaseH-like_sf"/>
</dbReference>
<dbReference type="Gene3D" id="3.30.70.270">
    <property type="match status" value="2"/>
</dbReference>
<evidence type="ECO:0000256" key="8">
    <source>
        <dbReference type="ARBA" id="ARBA00022932"/>
    </source>
</evidence>
<name>A0A699GWM6_TANCI</name>
<evidence type="ECO:0000256" key="9">
    <source>
        <dbReference type="ARBA" id="ARBA00023125"/>
    </source>
</evidence>
<dbReference type="GO" id="GO:0003677">
    <property type="term" value="F:DNA binding"/>
    <property type="evidence" value="ECO:0007669"/>
    <property type="project" value="UniProtKB-KW"/>
</dbReference>
<dbReference type="InterPro" id="IPR041588">
    <property type="entry name" value="Integrase_H2C2"/>
</dbReference>
<dbReference type="GO" id="GO:0006508">
    <property type="term" value="P:proteolysis"/>
    <property type="evidence" value="ECO:0007669"/>
    <property type="project" value="UniProtKB-KW"/>
</dbReference>
<evidence type="ECO:0000256" key="7">
    <source>
        <dbReference type="ARBA" id="ARBA00022918"/>
    </source>
</evidence>
<dbReference type="SMART" id="SM00343">
    <property type="entry name" value="ZnF_C2HC"/>
    <property type="match status" value="2"/>
</dbReference>
<dbReference type="EMBL" id="BKCJ010065961">
    <property type="protein sequence ID" value="GEW61402.1"/>
    <property type="molecule type" value="Genomic_DNA"/>
</dbReference>
<keyword evidence="4" id="KW-0378">Hydrolase</keyword>
<proteinExistence type="predicted"/>
<dbReference type="InterPro" id="IPR056924">
    <property type="entry name" value="SH3_Tf2-1"/>
</dbReference>
<dbReference type="InterPro" id="IPR043502">
    <property type="entry name" value="DNA/RNA_pol_sf"/>
</dbReference>
<sequence>MAPKRTSTSAAPAMNQAAIRKLVTGCVVAALEVQAATMENTDNTDRNTGQRETHVARKCSYKDFMSCQPFNFKVLCPTMVPNSKKLIEVFIVGLPRSIERNVTALKPQTLEKAITITQRLMDQREMALQKPVPKGKQRCLWKSILAEGQERSSRSKRSYGSSTSSPSTLQISSFINAGTIRLTTRVSRPRIDELFDQLQGSSVYSKINLRSGYHQLRVRDEDIPKTAFKMSQGIHVDPAKIESIKDWVSPKTPTEIHQFLGLAGYYQSEDFVVYCDASHKGFGAILMQREKTKVRKPENIKNKDAGGMLVKNSKDPEKLRTEKLEPCAHGTLCLNGRSWLPCYGDLRTVIMHESHKSKYSIHTGSDKMYQDMKKLYWWPNMKVDITTYVSKCLTCAKVKAKHQRLLGLLVQPKIPEWKWDNITMDFVTKLPRSPQGYDTIWRSLRKALGTKLDMSTAYHPQTDGQSERTIQTLEDILRVYVIDFGEGWVNHLSLVEFSYNNSYLASIKAAPFEALYGRKWRSPVCWAEVGKAQLLGPELIQEITDKIIQIKQRIQAAHDRQKSYADLKFKPMEFQVGDSVMLKVSSWKGVVRFGKRGKLNPRYVGPFKNNQKQRNTRAMVTAPTDGNVSSISLPLCERCFTRHVGPCTIKCHKCGKIWHKASYCKENNVATGANTLPILTCYDCGEQGHTRNRFPKKVWQEEVVEVRGRAYAIKDIELKGLNVVTGASYRLAPSEMRELSAQLQDLLKKGFIRPSLSPWGAPTLFVKKKDGSFRMCINYRELNKLTVRNRYPLLRINNLFDQLQGSSVYSKIDMRLGYHQLHIKEEDIQLLHSKLVRVGKVEEEAFQTLKQKLCSAPILAFPEGTKDFVVYYDASLKGYGAVLMQREKKDLNLRQKRWIELLSDYDCENREKLYAKFSKCEFCLNSVKFLGHVINSQGVYVDLAKVEAIKNWTAPKTPTEDKLCSAPILALLEGSKDFVVYCDASLKGYGAVFMQREKVIAYASRQLRTHEENYMTHDLELGAVVFALRLWRHYLYGVKCTANVVADALSRKEKEKPLRVRSLVLTDHTDLMQQILEVQVESLKEGNVQKEDLRRMQKQIFEIRSNGIRYHDKRIWLPLHGGLRDLIMHESHKSKYSIHLGSTKMYQDLRKLYWWPNMKADITTYQPEIPKWKWENVTMDFVTGLPRTPSGYDSIWVIVDRLTKSAYFLPKKKTASIEKLAKLYLKEIVCKHGVPVLVISDRDSLFTSRFWVSLQKAQGIQLDLSTAYHLEMDGHSERTIQTLEDMLRACVIDFGSSWDKHLPLVEFSYNIAIILALRLLRLRPCMGESVGRQFVGVRSQQKSYTNLKRRLTEFEVGDKVMLKVSPWRGVIHFGKRGKLSPQFIRPFKVIERIRPVAYKLELPDKLRRIHDTFHVSNLKRCFVNNDVVIPLDKVQLDDKLHFVEEPVEIMDREVKRLKQNWILIVKVRWNSWRGPEFTWEREDFCRSKYPHLFVRRRLTRRGKSRDVAS</sequence>
<dbReference type="Pfam" id="PF17921">
    <property type="entry name" value="Integrase_H2C2"/>
    <property type="match status" value="2"/>
</dbReference>
<dbReference type="GO" id="GO:0003887">
    <property type="term" value="F:DNA-directed DNA polymerase activity"/>
    <property type="evidence" value="ECO:0007669"/>
    <property type="project" value="UniProtKB-KW"/>
</dbReference>
<accession>A0A699GWM6</accession>
<dbReference type="Gene3D" id="1.10.340.70">
    <property type="match status" value="2"/>
</dbReference>
<dbReference type="GO" id="GO:0015074">
    <property type="term" value="P:DNA integration"/>
    <property type="evidence" value="ECO:0007669"/>
    <property type="project" value="UniProtKB-KW"/>
</dbReference>
<feature type="domain" description="Integrase catalytic" evidence="12">
    <location>
        <begin position="422"/>
        <end position="519"/>
    </location>
</feature>
<gene>
    <name evidence="13" type="ORF">Tci_233378</name>
</gene>
<dbReference type="InterPro" id="IPR041577">
    <property type="entry name" value="RT_RNaseH_2"/>
</dbReference>
<dbReference type="FunFam" id="3.10.20.370:FF:000001">
    <property type="entry name" value="Retrovirus-related Pol polyprotein from transposon 17.6-like protein"/>
    <property type="match status" value="1"/>
</dbReference>